<evidence type="ECO:0000313" key="2">
    <source>
        <dbReference type="Proteomes" id="UP001497700"/>
    </source>
</evidence>
<dbReference type="Proteomes" id="UP001497700">
    <property type="component" value="Unassembled WGS sequence"/>
</dbReference>
<organism evidence="1 2">
    <name type="scientific">Hypoxylon rubiginosum</name>
    <dbReference type="NCBI Taxonomy" id="110542"/>
    <lineage>
        <taxon>Eukaryota</taxon>
        <taxon>Fungi</taxon>
        <taxon>Dikarya</taxon>
        <taxon>Ascomycota</taxon>
        <taxon>Pezizomycotina</taxon>
        <taxon>Sordariomycetes</taxon>
        <taxon>Xylariomycetidae</taxon>
        <taxon>Xylariales</taxon>
        <taxon>Hypoxylaceae</taxon>
        <taxon>Hypoxylon</taxon>
    </lineage>
</organism>
<proteinExistence type="predicted"/>
<sequence>MAPSLPAQESRAETYLEALPFLENLIKNRLVKGETERETFRIWNDILAQYFPGPKNYSIGPELFPEARRAVLFTAHLIPETSWEEKKFITVECMAPGLETEDSVWQDAFNKLEQDLADISGQHRKYGAIAIGSCVRFYEWRDYQLFSIADGQTFYLDRQCKTITKQLLDFRENH</sequence>
<comment type="caution">
    <text evidence="1">The sequence shown here is derived from an EMBL/GenBank/DDBJ whole genome shotgun (WGS) entry which is preliminary data.</text>
</comment>
<dbReference type="EMBL" id="MU393536">
    <property type="protein sequence ID" value="KAI4862007.1"/>
    <property type="molecule type" value="Genomic_DNA"/>
</dbReference>
<evidence type="ECO:0000313" key="1">
    <source>
        <dbReference type="EMBL" id="KAI4862007.1"/>
    </source>
</evidence>
<protein>
    <submittedName>
        <fullName evidence="1">Uncharacterized protein</fullName>
    </submittedName>
</protein>
<name>A0ACB9YRZ1_9PEZI</name>
<keyword evidence="2" id="KW-1185">Reference proteome</keyword>
<gene>
    <name evidence="1" type="ORF">F4820DRAFT_464126</name>
</gene>
<reference evidence="1 2" key="1">
    <citation type="journal article" date="2022" name="New Phytol.">
        <title>Ecological generalism drives hyperdiversity of secondary metabolite gene clusters in xylarialean endophytes.</title>
        <authorList>
            <person name="Franco M.E.E."/>
            <person name="Wisecaver J.H."/>
            <person name="Arnold A.E."/>
            <person name="Ju Y.M."/>
            <person name="Slot J.C."/>
            <person name="Ahrendt S."/>
            <person name="Moore L.P."/>
            <person name="Eastman K.E."/>
            <person name="Scott K."/>
            <person name="Konkel Z."/>
            <person name="Mondo S.J."/>
            <person name="Kuo A."/>
            <person name="Hayes R.D."/>
            <person name="Haridas S."/>
            <person name="Andreopoulos B."/>
            <person name="Riley R."/>
            <person name="LaButti K."/>
            <person name="Pangilinan J."/>
            <person name="Lipzen A."/>
            <person name="Amirebrahimi M."/>
            <person name="Yan J."/>
            <person name="Adam C."/>
            <person name="Keymanesh K."/>
            <person name="Ng V."/>
            <person name="Louie K."/>
            <person name="Northen T."/>
            <person name="Drula E."/>
            <person name="Henrissat B."/>
            <person name="Hsieh H.M."/>
            <person name="Youens-Clark K."/>
            <person name="Lutzoni F."/>
            <person name="Miadlikowska J."/>
            <person name="Eastwood D.C."/>
            <person name="Hamelin R.C."/>
            <person name="Grigoriev I.V."/>
            <person name="U'Ren J.M."/>
        </authorList>
    </citation>
    <scope>NUCLEOTIDE SEQUENCE [LARGE SCALE GENOMIC DNA]</scope>
    <source>
        <strain evidence="1 2">CBS 119005</strain>
    </source>
</reference>
<accession>A0ACB9YRZ1</accession>